<evidence type="ECO:0000313" key="9">
    <source>
        <dbReference type="Proteomes" id="UP001222932"/>
    </source>
</evidence>
<dbReference type="GO" id="GO:0043565">
    <property type="term" value="F:sequence-specific DNA binding"/>
    <property type="evidence" value="ECO:0007669"/>
    <property type="project" value="InterPro"/>
</dbReference>
<evidence type="ECO:0000256" key="2">
    <source>
        <dbReference type="ARBA" id="ARBA00006403"/>
    </source>
</evidence>
<feature type="region of interest" description="Disordered" evidence="6">
    <location>
        <begin position="302"/>
        <end position="338"/>
    </location>
</feature>
<dbReference type="InterPro" id="IPR036388">
    <property type="entry name" value="WH-like_DNA-bd_sf"/>
</dbReference>
<feature type="compositionally biased region" description="Basic residues" evidence="6">
    <location>
        <begin position="448"/>
        <end position="459"/>
    </location>
</feature>
<protein>
    <recommendedName>
        <fullName evidence="7">HSF-type DNA-binding domain-containing protein</fullName>
    </recommendedName>
</protein>
<evidence type="ECO:0000256" key="4">
    <source>
        <dbReference type="ARBA" id="ARBA00023242"/>
    </source>
</evidence>
<feature type="region of interest" description="Disordered" evidence="6">
    <location>
        <begin position="1"/>
        <end position="27"/>
    </location>
</feature>
<feature type="region of interest" description="Disordered" evidence="6">
    <location>
        <begin position="45"/>
        <end position="70"/>
    </location>
</feature>
<evidence type="ECO:0000256" key="1">
    <source>
        <dbReference type="ARBA" id="ARBA00004123"/>
    </source>
</evidence>
<feature type="compositionally biased region" description="Basic residues" evidence="6">
    <location>
        <begin position="606"/>
        <end position="617"/>
    </location>
</feature>
<feature type="region of interest" description="Disordered" evidence="6">
    <location>
        <begin position="437"/>
        <end position="617"/>
    </location>
</feature>
<dbReference type="InterPro" id="IPR000232">
    <property type="entry name" value="HSF_DNA-bd"/>
</dbReference>
<dbReference type="GO" id="GO:0005634">
    <property type="term" value="C:nucleus"/>
    <property type="evidence" value="ECO:0007669"/>
    <property type="project" value="UniProtKB-SubCell"/>
</dbReference>
<dbReference type="EMBL" id="BTCM01000001">
    <property type="protein sequence ID" value="GMK54861.1"/>
    <property type="molecule type" value="Genomic_DNA"/>
</dbReference>
<keyword evidence="4" id="KW-0539">Nucleus</keyword>
<keyword evidence="9" id="KW-1185">Reference proteome</keyword>
<comment type="similarity">
    <text evidence="2 5">Belongs to the HSF family.</text>
</comment>
<reference evidence="8" key="2">
    <citation type="submission" date="2023-06" db="EMBL/GenBank/DDBJ databases">
        <authorList>
            <person name="Kobayashi Y."/>
            <person name="Kayamori A."/>
            <person name="Aoki K."/>
            <person name="Shiwa Y."/>
            <person name="Fujita N."/>
            <person name="Sugita T."/>
            <person name="Iwasaki W."/>
            <person name="Tanaka N."/>
            <person name="Takashima M."/>
        </authorList>
    </citation>
    <scope>NUCLEOTIDE SEQUENCE</scope>
    <source>
        <strain evidence="8">HIS016</strain>
    </source>
</reference>
<comment type="caution">
    <text evidence="8">The sequence shown here is derived from an EMBL/GenBank/DDBJ whole genome shotgun (WGS) entry which is preliminary data.</text>
</comment>
<evidence type="ECO:0000256" key="5">
    <source>
        <dbReference type="RuleBase" id="RU004020"/>
    </source>
</evidence>
<feature type="compositionally biased region" description="Basic and acidic residues" evidence="6">
    <location>
        <begin position="15"/>
        <end position="27"/>
    </location>
</feature>
<accession>A0AAD3Y9G0</accession>
<dbReference type="PANTHER" id="PTHR10015:SF427">
    <property type="entry name" value="HEAT SHOCK FACTOR PROTEIN"/>
    <property type="match status" value="1"/>
</dbReference>
<gene>
    <name evidence="8" type="ORF">CspeluHIS016_0114470</name>
</gene>
<feature type="compositionally biased region" description="Acidic residues" evidence="6">
    <location>
        <begin position="306"/>
        <end position="325"/>
    </location>
</feature>
<name>A0AAD3Y9G0_9TREE</name>
<proteinExistence type="inferred from homology"/>
<dbReference type="Proteomes" id="UP001222932">
    <property type="component" value="Unassembled WGS sequence"/>
</dbReference>
<dbReference type="AlphaFoldDB" id="A0AAD3Y9G0"/>
<feature type="region of interest" description="Disordered" evidence="6">
    <location>
        <begin position="201"/>
        <end position="225"/>
    </location>
</feature>
<dbReference type="GO" id="GO:0003700">
    <property type="term" value="F:DNA-binding transcription factor activity"/>
    <property type="evidence" value="ECO:0007669"/>
    <property type="project" value="InterPro"/>
</dbReference>
<dbReference type="Pfam" id="PF00447">
    <property type="entry name" value="HSF_DNA-bind"/>
    <property type="match status" value="1"/>
</dbReference>
<organism evidence="8 9">
    <name type="scientific">Cutaneotrichosporon spelunceum</name>
    <dbReference type="NCBI Taxonomy" id="1672016"/>
    <lineage>
        <taxon>Eukaryota</taxon>
        <taxon>Fungi</taxon>
        <taxon>Dikarya</taxon>
        <taxon>Basidiomycota</taxon>
        <taxon>Agaricomycotina</taxon>
        <taxon>Tremellomycetes</taxon>
        <taxon>Trichosporonales</taxon>
        <taxon>Trichosporonaceae</taxon>
        <taxon>Cutaneotrichosporon</taxon>
    </lineage>
</organism>
<evidence type="ECO:0000256" key="3">
    <source>
        <dbReference type="ARBA" id="ARBA00023125"/>
    </source>
</evidence>
<dbReference type="SMART" id="SM00415">
    <property type="entry name" value="HSF"/>
    <property type="match status" value="1"/>
</dbReference>
<sequence length="617" mass="68152">MEAFPANSLEDPFLEPDHDPAIRDHRGSSPHLAIYDLHLDMPGFGTPSGLSGAGDQPSPDTSCDRPQNFGDAHAADTLVTLANWSSQPHFVSYSGLQTTICPEAVRPRTAEEHDYSVLDTPPSYASVFDYSSSSSFTMPTPTRLDVPIHPEAFEAEPKYNVSQPNSEFGEQCDVWSLPASQVSPMSDLPSSSVPRLRQTSLTIDPNLSPPIRQAPSPSFSSTSSTAWTDMLKSPSIRRFSTQMVPAPLKFSARAVTEDLPSPTMSIPGLAHNTEICVQRYDNEGIFELDSPSQVYQQLTDPLELSEPTEVDSDDDGEYMDNAEEEDGKRPTQVRVPQKQNHRKTFKVGLWDAINDPSFRQWIRWSEDGKHGEIPDKTKFQGSKAMRAITDAKDFGGFVRQLHMWGFTRFSFGAEKSCGFRHDNFRRGRFELLEQMKRKGETKVIRQATKPKPRPKRSTRAKNEKTTAAADSSAIKPKITEPARKPKGSVKHIYGSKSKEQGPTDDLNIVSNPAATNTRTTRRSYATSSVSPSPKIHKQSAERDSPIVAAPKHNRASKRGAPYSNGTLNNPAALPTLGSSANTILKGPMKRRAPTPDPIPSPFKSAKVARSRHKGMRM</sequence>
<evidence type="ECO:0000313" key="8">
    <source>
        <dbReference type="EMBL" id="GMK54861.1"/>
    </source>
</evidence>
<evidence type="ECO:0000259" key="7">
    <source>
        <dbReference type="SMART" id="SM00415"/>
    </source>
</evidence>
<dbReference type="InterPro" id="IPR036390">
    <property type="entry name" value="WH_DNA-bd_sf"/>
</dbReference>
<comment type="subcellular location">
    <subcellularLocation>
        <location evidence="1">Nucleus</location>
    </subcellularLocation>
</comment>
<reference evidence="8" key="1">
    <citation type="journal article" date="2023" name="BMC Genomics">
        <title>Chromosome-level genome assemblies of Cutaneotrichosporon spp. (Trichosporonales, Basidiomycota) reveal imbalanced evolution between nucleotide sequences and chromosome synteny.</title>
        <authorList>
            <person name="Kobayashi Y."/>
            <person name="Kayamori A."/>
            <person name="Aoki K."/>
            <person name="Shiwa Y."/>
            <person name="Matsutani M."/>
            <person name="Fujita N."/>
            <person name="Sugita T."/>
            <person name="Iwasaki W."/>
            <person name="Tanaka N."/>
            <person name="Takashima M."/>
        </authorList>
    </citation>
    <scope>NUCLEOTIDE SEQUENCE</scope>
    <source>
        <strain evidence="8">HIS016</strain>
    </source>
</reference>
<keyword evidence="3" id="KW-0238">DNA-binding</keyword>
<evidence type="ECO:0000256" key="6">
    <source>
        <dbReference type="SAM" id="MobiDB-lite"/>
    </source>
</evidence>
<dbReference type="PANTHER" id="PTHR10015">
    <property type="entry name" value="HEAT SHOCK TRANSCRIPTION FACTOR"/>
    <property type="match status" value="1"/>
</dbReference>
<dbReference type="Gene3D" id="1.10.10.10">
    <property type="entry name" value="Winged helix-like DNA-binding domain superfamily/Winged helix DNA-binding domain"/>
    <property type="match status" value="1"/>
</dbReference>
<feature type="compositionally biased region" description="Low complexity" evidence="6">
    <location>
        <begin position="513"/>
        <end position="528"/>
    </location>
</feature>
<feature type="domain" description="HSF-type DNA-binding" evidence="7">
    <location>
        <begin position="341"/>
        <end position="438"/>
    </location>
</feature>
<feature type="compositionally biased region" description="Low complexity" evidence="6">
    <location>
        <begin position="215"/>
        <end position="225"/>
    </location>
</feature>
<dbReference type="SUPFAM" id="SSF46785">
    <property type="entry name" value="Winged helix' DNA-binding domain"/>
    <property type="match status" value="1"/>
</dbReference>